<dbReference type="SMART" id="SM00034">
    <property type="entry name" value="CLECT"/>
    <property type="match status" value="1"/>
</dbReference>
<dbReference type="RefSeq" id="XP_055889403.1">
    <property type="nucleotide sequence ID" value="XM_056033428.1"/>
</dbReference>
<dbReference type="InterPro" id="IPR016187">
    <property type="entry name" value="CTDL_fold"/>
</dbReference>
<reference evidence="4" key="1">
    <citation type="submission" date="2025-08" db="UniProtKB">
        <authorList>
            <consortium name="RefSeq"/>
        </authorList>
    </citation>
    <scope>IDENTIFICATION</scope>
</reference>
<evidence type="ECO:0000256" key="1">
    <source>
        <dbReference type="SAM" id="SignalP"/>
    </source>
</evidence>
<accession>A0A9W3AQA9</accession>
<feature type="chain" id="PRO_5040852638" evidence="1">
    <location>
        <begin position="22"/>
        <end position="163"/>
    </location>
</feature>
<sequence>MATRIVVILVICILSFPSYQGRKVIINDIECRKFSGFQAYNEGNVKMCLSYRQDLKNYTDARADCASVNSRLAVFNTWEKFQIVIPFEDAWIGLDDLETEGTFKWADGSVLDDNLKIRIFYPGEPNAVYPEEDCACQRCWSNYNKLCDGPCYLAKNYLCEKVI</sequence>
<evidence type="ECO:0000313" key="3">
    <source>
        <dbReference type="Proteomes" id="UP001165740"/>
    </source>
</evidence>
<dbReference type="SUPFAM" id="SSF56436">
    <property type="entry name" value="C-type lectin-like"/>
    <property type="match status" value="1"/>
</dbReference>
<gene>
    <name evidence="4" type="primary">LOC106056590</name>
</gene>
<dbReference type="OMA" id="ESANPAC"/>
<name>A0A9W3AQA9_BIOGL</name>
<protein>
    <submittedName>
        <fullName evidence="4">CD209 antigen-like protein B</fullName>
    </submittedName>
</protein>
<dbReference type="OrthoDB" id="6096254at2759"/>
<dbReference type="InterPro" id="IPR001304">
    <property type="entry name" value="C-type_lectin-like"/>
</dbReference>
<evidence type="ECO:0000259" key="2">
    <source>
        <dbReference type="PROSITE" id="PS50041"/>
    </source>
</evidence>
<keyword evidence="1" id="KW-0732">Signal</keyword>
<dbReference type="InterPro" id="IPR050111">
    <property type="entry name" value="C-type_lectin/snaclec_domain"/>
</dbReference>
<dbReference type="Gene3D" id="3.10.100.10">
    <property type="entry name" value="Mannose-Binding Protein A, subunit A"/>
    <property type="match status" value="1"/>
</dbReference>
<evidence type="ECO:0000313" key="4">
    <source>
        <dbReference type="RefSeq" id="XP_055889403.1"/>
    </source>
</evidence>
<dbReference type="AlphaFoldDB" id="A0A9W3AQA9"/>
<proteinExistence type="predicted"/>
<dbReference type="GeneID" id="106056590"/>
<keyword evidence="3" id="KW-1185">Reference proteome</keyword>
<dbReference type="Pfam" id="PF00059">
    <property type="entry name" value="Lectin_C"/>
    <property type="match status" value="1"/>
</dbReference>
<dbReference type="Proteomes" id="UP001165740">
    <property type="component" value="Chromosome 6"/>
</dbReference>
<dbReference type="PROSITE" id="PS50041">
    <property type="entry name" value="C_TYPE_LECTIN_2"/>
    <property type="match status" value="1"/>
</dbReference>
<feature type="domain" description="C-type lectin" evidence="2">
    <location>
        <begin position="48"/>
        <end position="160"/>
    </location>
</feature>
<dbReference type="PANTHER" id="PTHR22803">
    <property type="entry name" value="MANNOSE, PHOSPHOLIPASE, LECTIN RECEPTOR RELATED"/>
    <property type="match status" value="1"/>
</dbReference>
<dbReference type="InterPro" id="IPR016186">
    <property type="entry name" value="C-type_lectin-like/link_sf"/>
</dbReference>
<feature type="signal peptide" evidence="1">
    <location>
        <begin position="1"/>
        <end position="21"/>
    </location>
</feature>
<organism evidence="3 4">
    <name type="scientific">Biomphalaria glabrata</name>
    <name type="common">Bloodfluke planorb</name>
    <name type="synonym">Freshwater snail</name>
    <dbReference type="NCBI Taxonomy" id="6526"/>
    <lineage>
        <taxon>Eukaryota</taxon>
        <taxon>Metazoa</taxon>
        <taxon>Spiralia</taxon>
        <taxon>Lophotrochozoa</taxon>
        <taxon>Mollusca</taxon>
        <taxon>Gastropoda</taxon>
        <taxon>Heterobranchia</taxon>
        <taxon>Euthyneura</taxon>
        <taxon>Panpulmonata</taxon>
        <taxon>Hygrophila</taxon>
        <taxon>Lymnaeoidea</taxon>
        <taxon>Planorbidae</taxon>
        <taxon>Biomphalaria</taxon>
    </lineage>
</organism>